<sequence length="142" mass="15408">MSWQKYTSSSNFGDTIRIYADHGIVRAVTESEPPSLYDIQSGRVMPQPPPTEDIHGEQPDIQIMDVHELGGTLEVEDLGSAAGEFVAAHPSIIEKARDMGSDVVAYVHENKQAFVYIGVGIAAVFGVAGLIIHRHRKHGSGE</sequence>
<comment type="caution">
    <text evidence="2">The sequence shown here is derived from an EMBL/GenBank/DDBJ whole genome shotgun (WGS) entry which is preliminary data.</text>
</comment>
<organism evidence="2 3">
    <name type="scientific">Candidatus Gottesmanbacteria bacterium RBG_16_52_11</name>
    <dbReference type="NCBI Taxonomy" id="1798374"/>
    <lineage>
        <taxon>Bacteria</taxon>
        <taxon>Candidatus Gottesmaniibacteriota</taxon>
    </lineage>
</organism>
<gene>
    <name evidence="2" type="ORF">A2Z33_06025</name>
</gene>
<name>A0A1F5YXI3_9BACT</name>
<evidence type="ECO:0000313" key="3">
    <source>
        <dbReference type="Proteomes" id="UP000178448"/>
    </source>
</evidence>
<dbReference type="AlphaFoldDB" id="A0A1F5YXI3"/>
<evidence type="ECO:0000313" key="2">
    <source>
        <dbReference type="EMBL" id="OGG04836.1"/>
    </source>
</evidence>
<dbReference type="EMBL" id="MFJD01000001">
    <property type="protein sequence ID" value="OGG04836.1"/>
    <property type="molecule type" value="Genomic_DNA"/>
</dbReference>
<keyword evidence="1" id="KW-1133">Transmembrane helix</keyword>
<protein>
    <submittedName>
        <fullName evidence="2">Uncharacterized protein</fullName>
    </submittedName>
</protein>
<evidence type="ECO:0000256" key="1">
    <source>
        <dbReference type="SAM" id="Phobius"/>
    </source>
</evidence>
<feature type="transmembrane region" description="Helical" evidence="1">
    <location>
        <begin position="113"/>
        <end position="132"/>
    </location>
</feature>
<dbReference type="Proteomes" id="UP000178448">
    <property type="component" value="Unassembled WGS sequence"/>
</dbReference>
<reference evidence="2 3" key="1">
    <citation type="journal article" date="2016" name="Nat. Commun.">
        <title>Thousands of microbial genomes shed light on interconnected biogeochemical processes in an aquifer system.</title>
        <authorList>
            <person name="Anantharaman K."/>
            <person name="Brown C.T."/>
            <person name="Hug L.A."/>
            <person name="Sharon I."/>
            <person name="Castelle C.J."/>
            <person name="Probst A.J."/>
            <person name="Thomas B.C."/>
            <person name="Singh A."/>
            <person name="Wilkins M.J."/>
            <person name="Karaoz U."/>
            <person name="Brodie E.L."/>
            <person name="Williams K.H."/>
            <person name="Hubbard S.S."/>
            <person name="Banfield J.F."/>
        </authorList>
    </citation>
    <scope>NUCLEOTIDE SEQUENCE [LARGE SCALE GENOMIC DNA]</scope>
</reference>
<keyword evidence="1" id="KW-0812">Transmembrane</keyword>
<proteinExistence type="predicted"/>
<accession>A0A1F5YXI3</accession>
<keyword evidence="1" id="KW-0472">Membrane</keyword>